<keyword evidence="4" id="KW-1185">Reference proteome</keyword>
<evidence type="ECO:0000313" key="4">
    <source>
        <dbReference type="Proteomes" id="UP000050786"/>
    </source>
</evidence>
<dbReference type="InterPro" id="IPR011251">
    <property type="entry name" value="Luciferase-like_dom"/>
</dbReference>
<proteinExistence type="predicted"/>
<keyword evidence="3" id="KW-0560">Oxidoreductase</keyword>
<organism evidence="3 4">
    <name type="scientific">Ruegeria atlantica</name>
    <dbReference type="NCBI Taxonomy" id="81569"/>
    <lineage>
        <taxon>Bacteria</taxon>
        <taxon>Pseudomonadati</taxon>
        <taxon>Pseudomonadota</taxon>
        <taxon>Alphaproteobacteria</taxon>
        <taxon>Rhodobacterales</taxon>
        <taxon>Roseobacteraceae</taxon>
        <taxon>Ruegeria</taxon>
    </lineage>
</organism>
<accession>A0A0P1E3D9</accession>
<dbReference type="Pfam" id="PF00296">
    <property type="entry name" value="Bac_luciferase"/>
    <property type="match status" value="1"/>
</dbReference>
<name>A0A0P1E3D9_9RHOB</name>
<feature type="region of interest" description="Disordered" evidence="1">
    <location>
        <begin position="16"/>
        <end position="39"/>
    </location>
</feature>
<keyword evidence="3" id="KW-0503">Monooxygenase</keyword>
<evidence type="ECO:0000256" key="1">
    <source>
        <dbReference type="SAM" id="MobiDB-lite"/>
    </source>
</evidence>
<gene>
    <name evidence="3" type="ORF">RUM4293_00801</name>
</gene>
<protein>
    <submittedName>
        <fullName evidence="3">Putative luciferase-like monooxygenase, FMN-dependent, family</fullName>
    </submittedName>
</protein>
<dbReference type="Gene3D" id="3.20.20.30">
    <property type="entry name" value="Luciferase-like domain"/>
    <property type="match status" value="1"/>
</dbReference>
<evidence type="ECO:0000313" key="3">
    <source>
        <dbReference type="EMBL" id="CUH41917.1"/>
    </source>
</evidence>
<dbReference type="Proteomes" id="UP000050786">
    <property type="component" value="Unassembled WGS sequence"/>
</dbReference>
<dbReference type="EMBL" id="CYPS01000010">
    <property type="protein sequence ID" value="CUH41917.1"/>
    <property type="molecule type" value="Genomic_DNA"/>
</dbReference>
<reference evidence="4" key="1">
    <citation type="submission" date="2015-09" db="EMBL/GenBank/DDBJ databases">
        <authorList>
            <person name="Rodrigo-Torres L."/>
            <person name="Arahal D.R."/>
        </authorList>
    </citation>
    <scope>NUCLEOTIDE SEQUENCE [LARGE SCALE GENOMIC DNA]</scope>
    <source>
        <strain evidence="4">CECT 4293</strain>
    </source>
</reference>
<dbReference type="SUPFAM" id="SSF51679">
    <property type="entry name" value="Bacterial luciferase-like"/>
    <property type="match status" value="1"/>
</dbReference>
<evidence type="ECO:0000259" key="2">
    <source>
        <dbReference type="Pfam" id="PF00296"/>
    </source>
</evidence>
<dbReference type="InterPro" id="IPR036661">
    <property type="entry name" value="Luciferase-like_sf"/>
</dbReference>
<dbReference type="GO" id="GO:0004497">
    <property type="term" value="F:monooxygenase activity"/>
    <property type="evidence" value="ECO:0007669"/>
    <property type="project" value="UniProtKB-KW"/>
</dbReference>
<dbReference type="GO" id="GO:0016705">
    <property type="term" value="F:oxidoreductase activity, acting on paired donors, with incorporation or reduction of molecular oxygen"/>
    <property type="evidence" value="ECO:0007669"/>
    <property type="project" value="InterPro"/>
</dbReference>
<dbReference type="AlphaFoldDB" id="A0A0P1E3D9"/>
<feature type="domain" description="Luciferase-like" evidence="2">
    <location>
        <begin position="45"/>
        <end position="166"/>
    </location>
</feature>
<sequence length="177" mass="20106">MGELVNDQLHAGGRLHEVQDSRHSICTPAGEDTQLGGRDPARFNKMMHTMRDQMVLAEELDNDGFCLTERHMQVEGVECATNPLFWNMYVAQRSKNFKVGQLGRNLTAMNPIKTAEDIAMLDHMTGGRVFAGFSRGNTPRWTATMGQYLDITSAESDKSKAYQRNRHALYENWRLIK</sequence>